<evidence type="ECO:0000256" key="3">
    <source>
        <dbReference type="ARBA" id="ARBA00023136"/>
    </source>
</evidence>
<dbReference type="PANTHER" id="PTHR23546">
    <property type="entry name" value="TRANSPORT PROTEIN"/>
    <property type="match status" value="1"/>
</dbReference>
<dbReference type="HOGENOM" id="CLU_001265_57_4_4"/>
<feature type="transmembrane region" description="Helical" evidence="4">
    <location>
        <begin position="209"/>
        <end position="228"/>
    </location>
</feature>
<name>Q3SKV0_THIDA</name>
<evidence type="ECO:0000256" key="4">
    <source>
        <dbReference type="SAM" id="Phobius"/>
    </source>
</evidence>
<proteinExistence type="predicted"/>
<feature type="transmembrane region" description="Helical" evidence="4">
    <location>
        <begin position="363"/>
        <end position="382"/>
    </location>
</feature>
<gene>
    <name evidence="6" type="ordered locus">Tbd_0719</name>
</gene>
<dbReference type="InterPro" id="IPR011701">
    <property type="entry name" value="MFS"/>
</dbReference>
<dbReference type="AlphaFoldDB" id="Q3SKV0"/>
<dbReference type="KEGG" id="tbd:Tbd_0719"/>
<feature type="transmembrane region" description="Helical" evidence="4">
    <location>
        <begin position="303"/>
        <end position="323"/>
    </location>
</feature>
<evidence type="ECO:0000256" key="2">
    <source>
        <dbReference type="ARBA" id="ARBA00022989"/>
    </source>
</evidence>
<feature type="transmembrane region" description="Helical" evidence="4">
    <location>
        <begin position="100"/>
        <end position="127"/>
    </location>
</feature>
<keyword evidence="3 4" id="KW-0472">Membrane</keyword>
<dbReference type="STRING" id="292415.Tbd_0719"/>
<dbReference type="Pfam" id="PF07690">
    <property type="entry name" value="MFS_1"/>
    <property type="match status" value="1"/>
</dbReference>
<feature type="transmembrane region" description="Helical" evidence="4">
    <location>
        <begin position="45"/>
        <end position="64"/>
    </location>
</feature>
<dbReference type="Proteomes" id="UP000008291">
    <property type="component" value="Chromosome"/>
</dbReference>
<reference evidence="6 7" key="1">
    <citation type="journal article" date="2006" name="J. Bacteriol.">
        <title>The genome sequence of the obligately chemolithoautotrophic, facultatively anaerobic bacterium Thiobacillus denitrificans.</title>
        <authorList>
            <person name="Beller H.R."/>
            <person name="Chain P.S."/>
            <person name="Letain T.E."/>
            <person name="Chakicherla A."/>
            <person name="Larimer F.W."/>
            <person name="Richardson P.M."/>
            <person name="Coleman M.A."/>
            <person name="Wood A.P."/>
            <person name="Kelly D.P."/>
        </authorList>
    </citation>
    <scope>NUCLEOTIDE SEQUENCE [LARGE SCALE GENOMIC DNA]</scope>
    <source>
        <strain evidence="6 7">ATCC 25259</strain>
    </source>
</reference>
<dbReference type="SUPFAM" id="SSF103473">
    <property type="entry name" value="MFS general substrate transporter"/>
    <property type="match status" value="1"/>
</dbReference>
<dbReference type="eggNOG" id="COG0477">
    <property type="taxonomic scope" value="Bacteria"/>
</dbReference>
<evidence type="ECO:0000313" key="6">
    <source>
        <dbReference type="EMBL" id="AAZ96672.1"/>
    </source>
</evidence>
<dbReference type="InterPro" id="IPR020846">
    <property type="entry name" value="MFS_dom"/>
</dbReference>
<dbReference type="PROSITE" id="PS50850">
    <property type="entry name" value="MFS"/>
    <property type="match status" value="1"/>
</dbReference>
<feature type="domain" description="Major facilitator superfamily (MFS) profile" evidence="5">
    <location>
        <begin position="199"/>
        <end position="387"/>
    </location>
</feature>
<dbReference type="GO" id="GO:0022857">
    <property type="term" value="F:transmembrane transporter activity"/>
    <property type="evidence" value="ECO:0007669"/>
    <property type="project" value="InterPro"/>
</dbReference>
<feature type="transmembrane region" description="Helical" evidence="4">
    <location>
        <begin position="76"/>
        <end position="94"/>
    </location>
</feature>
<feature type="transmembrane region" description="Helical" evidence="4">
    <location>
        <begin position="271"/>
        <end position="291"/>
    </location>
</feature>
<feature type="transmembrane region" description="Helical" evidence="4">
    <location>
        <begin position="12"/>
        <end position="33"/>
    </location>
</feature>
<organism evidence="6 7">
    <name type="scientific">Thiobacillus denitrificans (strain ATCC 25259 / T1)</name>
    <dbReference type="NCBI Taxonomy" id="292415"/>
    <lineage>
        <taxon>Bacteria</taxon>
        <taxon>Pseudomonadati</taxon>
        <taxon>Pseudomonadota</taxon>
        <taxon>Betaproteobacteria</taxon>
        <taxon>Nitrosomonadales</taxon>
        <taxon>Thiobacillaceae</taxon>
        <taxon>Thiobacillus</taxon>
    </lineage>
</organism>
<evidence type="ECO:0000259" key="5">
    <source>
        <dbReference type="PROSITE" id="PS50850"/>
    </source>
</evidence>
<evidence type="ECO:0000256" key="1">
    <source>
        <dbReference type="ARBA" id="ARBA00022692"/>
    </source>
</evidence>
<dbReference type="OrthoDB" id="65739at2"/>
<dbReference type="EMBL" id="CP000116">
    <property type="protein sequence ID" value="AAZ96672.1"/>
    <property type="molecule type" value="Genomic_DNA"/>
</dbReference>
<feature type="transmembrane region" description="Helical" evidence="4">
    <location>
        <begin position="240"/>
        <end position="259"/>
    </location>
</feature>
<dbReference type="RefSeq" id="WP_011311231.1">
    <property type="nucleotide sequence ID" value="NC_007404.1"/>
</dbReference>
<dbReference type="Gene3D" id="1.20.1250.20">
    <property type="entry name" value="MFS general substrate transporter like domains"/>
    <property type="match status" value="1"/>
</dbReference>
<dbReference type="InterPro" id="IPR036259">
    <property type="entry name" value="MFS_trans_sf"/>
</dbReference>
<feature type="transmembrane region" description="Helical" evidence="4">
    <location>
        <begin position="339"/>
        <end position="357"/>
    </location>
</feature>
<keyword evidence="7" id="KW-1185">Reference proteome</keyword>
<keyword evidence="1 4" id="KW-0812">Transmembrane</keyword>
<evidence type="ECO:0000313" key="7">
    <source>
        <dbReference type="Proteomes" id="UP000008291"/>
    </source>
</evidence>
<accession>Q3SKV0</accession>
<protein>
    <submittedName>
        <fullName evidence="6">Transport protein</fullName>
    </submittedName>
</protein>
<keyword evidence="2 4" id="KW-1133">Transmembrane helix</keyword>
<sequence>MSLDTRRVVATIMVCHFVAAFAALGMPPFFALILERSLHSDAAYLAGWLYIVPVFFTAVSSPWWGRLADRYGKKPLLLRAQLGLAASFLLAGFAPDAATFALALALQGLLGGTFAASNAYLATVVSGAALSRSLDLMQWSARAALVAAPAGLGVLMTIESPLELYRYLALLPLAAAVLIARLPSPPASAAAKPAARAPAVAPEARANQIYAAQFAFIFATVLTFPYFVPFAQAASQPASLAMAGLLFGVPHLVYLLCAVPLSRRLVPGRLLATLALSFLVLAGALAAQALLPTLAGLTAGRLAMGLGMTLGFISLHALIAAIVTRERAGRTFGWFESNAKWGAVGAGVIAGAAVQAIDLRAPFFIGAAVLLAAGAYLGAVAAQPRNP</sequence>
<dbReference type="PANTHER" id="PTHR23546:SF1">
    <property type="entry name" value="MEMBRANE PROTEIN"/>
    <property type="match status" value="1"/>
</dbReference>